<dbReference type="InterPro" id="IPR044607">
    <property type="entry name" value="RKD-like"/>
</dbReference>
<comment type="function">
    <text evidence="1">Putative transcription factor.</text>
</comment>
<accession>A0A8K0MHK2</accession>
<evidence type="ECO:0000256" key="3">
    <source>
        <dbReference type="ARBA" id="ARBA00023054"/>
    </source>
</evidence>
<dbReference type="Pfam" id="PF02042">
    <property type="entry name" value="RWP-RK"/>
    <property type="match status" value="1"/>
</dbReference>
<evidence type="ECO:0000256" key="4">
    <source>
        <dbReference type="ARBA" id="ARBA00023125"/>
    </source>
</evidence>
<evidence type="ECO:0000313" key="9">
    <source>
        <dbReference type="EMBL" id="KAF3446092.1"/>
    </source>
</evidence>
<dbReference type="AlphaFoldDB" id="A0A8K0MHK2"/>
<feature type="compositionally biased region" description="Polar residues" evidence="7">
    <location>
        <begin position="272"/>
        <end position="281"/>
    </location>
</feature>
<evidence type="ECO:0000259" key="8">
    <source>
        <dbReference type="PROSITE" id="PS51519"/>
    </source>
</evidence>
<dbReference type="OrthoDB" id="6270329at2759"/>
<evidence type="ECO:0000256" key="5">
    <source>
        <dbReference type="ARBA" id="ARBA00023163"/>
    </source>
</evidence>
<feature type="domain" description="RWP-RK" evidence="8">
    <location>
        <begin position="270"/>
        <end position="356"/>
    </location>
</feature>
<dbReference type="InterPro" id="IPR003035">
    <property type="entry name" value="RWP-RK_dom"/>
</dbReference>
<gene>
    <name evidence="9" type="ORF">FNV43_RR11271</name>
</gene>
<dbReference type="PANTHER" id="PTHR46373">
    <property type="entry name" value="PROTEIN RKD4"/>
    <property type="match status" value="1"/>
</dbReference>
<reference evidence="9" key="1">
    <citation type="submission" date="2020-03" db="EMBL/GenBank/DDBJ databases">
        <title>A high-quality chromosome-level genome assembly of a woody plant with both climbing and erect habits, Rhamnella rubrinervis.</title>
        <authorList>
            <person name="Lu Z."/>
            <person name="Yang Y."/>
            <person name="Zhu X."/>
            <person name="Sun Y."/>
        </authorList>
    </citation>
    <scope>NUCLEOTIDE SEQUENCE</scope>
    <source>
        <strain evidence="9">BYM</strain>
        <tissue evidence="9">Leaf</tissue>
    </source>
</reference>
<keyword evidence="6" id="KW-0539">Nucleus</keyword>
<dbReference type="Proteomes" id="UP000796880">
    <property type="component" value="Unassembled WGS sequence"/>
</dbReference>
<evidence type="ECO:0000256" key="7">
    <source>
        <dbReference type="SAM" id="MobiDB-lite"/>
    </source>
</evidence>
<evidence type="ECO:0000313" key="10">
    <source>
        <dbReference type="Proteomes" id="UP000796880"/>
    </source>
</evidence>
<keyword evidence="3" id="KW-0175">Coiled coil</keyword>
<keyword evidence="2" id="KW-0805">Transcription regulation</keyword>
<feature type="region of interest" description="Disordered" evidence="7">
    <location>
        <begin position="260"/>
        <end position="282"/>
    </location>
</feature>
<name>A0A8K0MHK2_9ROSA</name>
<dbReference type="PROSITE" id="PS51519">
    <property type="entry name" value="RWP_RK"/>
    <property type="match status" value="1"/>
</dbReference>
<evidence type="ECO:0000256" key="2">
    <source>
        <dbReference type="ARBA" id="ARBA00023015"/>
    </source>
</evidence>
<dbReference type="PANTHER" id="PTHR46373:SF5">
    <property type="entry name" value="RWP-RK DOMAIN PROTEIN"/>
    <property type="match status" value="1"/>
</dbReference>
<dbReference type="GO" id="GO:0003677">
    <property type="term" value="F:DNA binding"/>
    <property type="evidence" value="ECO:0007669"/>
    <property type="project" value="UniProtKB-KW"/>
</dbReference>
<sequence length="380" mass="43182">MADQAGYIVPYHDTYDGPYDDDILSLMDDTNPVLAELPKLDGPSNFHPHNSMPLLNNDGTQGVVDHPIEDPTLWNLGNEFDYGSGSRGSLEAGPTGLINGGMGNFPADENLERQNNNPSNVYTEPLSIWPLPPVPYYCSCCQVLREIIHINGDKIMKLEIHGRLGMICHGIVQNHNVDVNSSGFEMIDFCKKSMEYVKQFLVQYFMQRKLEGYTMMQDPLSFFYEVVCVGLEWDDIMTYNDDLFPTSPVINSGQEGAWMQQAEQADQREAETNINPRSLSEQRQRTGRLTLFDLREYLHLPIEEAARRMNVCPTVVKKICRRHGLTRWPHRKIKSIRRQISSLAPSLDSSDAQIRDNAQAEINRLRQEMTNICAGLNITL</sequence>
<dbReference type="GO" id="GO:0003700">
    <property type="term" value="F:DNA-binding transcription factor activity"/>
    <property type="evidence" value="ECO:0007669"/>
    <property type="project" value="InterPro"/>
</dbReference>
<evidence type="ECO:0000256" key="1">
    <source>
        <dbReference type="ARBA" id="ARBA00004049"/>
    </source>
</evidence>
<proteinExistence type="predicted"/>
<keyword evidence="10" id="KW-1185">Reference proteome</keyword>
<dbReference type="EMBL" id="VOIH02000005">
    <property type="protein sequence ID" value="KAF3446092.1"/>
    <property type="molecule type" value="Genomic_DNA"/>
</dbReference>
<keyword evidence="5" id="KW-0804">Transcription</keyword>
<protein>
    <recommendedName>
        <fullName evidence="8">RWP-RK domain-containing protein</fullName>
    </recommendedName>
</protein>
<organism evidence="9 10">
    <name type="scientific">Rhamnella rubrinervis</name>
    <dbReference type="NCBI Taxonomy" id="2594499"/>
    <lineage>
        <taxon>Eukaryota</taxon>
        <taxon>Viridiplantae</taxon>
        <taxon>Streptophyta</taxon>
        <taxon>Embryophyta</taxon>
        <taxon>Tracheophyta</taxon>
        <taxon>Spermatophyta</taxon>
        <taxon>Magnoliopsida</taxon>
        <taxon>eudicotyledons</taxon>
        <taxon>Gunneridae</taxon>
        <taxon>Pentapetalae</taxon>
        <taxon>rosids</taxon>
        <taxon>fabids</taxon>
        <taxon>Rosales</taxon>
        <taxon>Rhamnaceae</taxon>
        <taxon>rhamnoid group</taxon>
        <taxon>Rhamneae</taxon>
        <taxon>Rhamnella</taxon>
    </lineage>
</organism>
<keyword evidence="4" id="KW-0238">DNA-binding</keyword>
<evidence type="ECO:0000256" key="6">
    <source>
        <dbReference type="ARBA" id="ARBA00023242"/>
    </source>
</evidence>
<comment type="caution">
    <text evidence="9">The sequence shown here is derived from an EMBL/GenBank/DDBJ whole genome shotgun (WGS) entry which is preliminary data.</text>
</comment>